<dbReference type="InterPro" id="IPR029060">
    <property type="entry name" value="PIN-like_dom_sf"/>
</dbReference>
<dbReference type="InterPro" id="IPR057776">
    <property type="entry name" value="UTP23_sensor"/>
</dbReference>
<dbReference type="EMBL" id="JAYKXP010000004">
    <property type="protein sequence ID" value="KAK7058802.1"/>
    <property type="molecule type" value="Genomic_DNA"/>
</dbReference>
<evidence type="ECO:0000256" key="2">
    <source>
        <dbReference type="ARBA" id="ARBA00022517"/>
    </source>
</evidence>
<dbReference type="Pfam" id="PF04900">
    <property type="entry name" value="Fcf1"/>
    <property type="match status" value="1"/>
</dbReference>
<keyword evidence="10" id="KW-1185">Reference proteome</keyword>
<evidence type="ECO:0000256" key="5">
    <source>
        <dbReference type="ARBA" id="ARBA00037300"/>
    </source>
</evidence>
<proteinExistence type="inferred from homology"/>
<protein>
    <recommendedName>
        <fullName evidence="8">UTP23 sensor motif region domain-containing protein</fullName>
    </recommendedName>
</protein>
<feature type="compositionally biased region" description="Basic and acidic residues" evidence="7">
    <location>
        <begin position="118"/>
        <end position="127"/>
    </location>
</feature>
<dbReference type="GO" id="GO:0032040">
    <property type="term" value="C:small-subunit processome"/>
    <property type="evidence" value="ECO:0007669"/>
    <property type="project" value="InterPro"/>
</dbReference>
<sequence length="231" mass="25418">MSFGFRQPYQVLVDSEICKEAIEHKIELVKQLGMKGQESAVALAKTFERRKCNHREAIPGDECLTSVVGDTNKHRYVIATQSQPLRSKLRTIPAVPIVHLTERSVMVLEPPSDTTIKAKQEAEEKSLHAPTSTISPSSTEHPTRKKKKGPKGPNPLSVKKKKAPEETTGKTKSAVRVKPLDDSNVHTGEKRKREDDAEGADEAGEGAASGGRKRKRKRKNKPVEATASEIS</sequence>
<dbReference type="AlphaFoldDB" id="A0AAW0E2C5"/>
<keyword evidence="4" id="KW-0539">Nucleus</keyword>
<reference evidence="9 10" key="1">
    <citation type="submission" date="2024-01" db="EMBL/GenBank/DDBJ databases">
        <title>A draft genome for a cacao thread blight-causing isolate of Paramarasmius palmivorus.</title>
        <authorList>
            <person name="Baruah I.K."/>
            <person name="Bukari Y."/>
            <person name="Amoako-Attah I."/>
            <person name="Meinhardt L.W."/>
            <person name="Bailey B.A."/>
            <person name="Cohen S.P."/>
        </authorList>
    </citation>
    <scope>NUCLEOTIDE SEQUENCE [LARGE SCALE GENOMIC DNA]</scope>
    <source>
        <strain evidence="9 10">GH-12</strain>
    </source>
</reference>
<evidence type="ECO:0000313" key="9">
    <source>
        <dbReference type="EMBL" id="KAK7058802.1"/>
    </source>
</evidence>
<evidence type="ECO:0000256" key="4">
    <source>
        <dbReference type="ARBA" id="ARBA00023242"/>
    </source>
</evidence>
<dbReference type="SUPFAM" id="SSF88723">
    <property type="entry name" value="PIN domain-like"/>
    <property type="match status" value="1"/>
</dbReference>
<evidence type="ECO:0000313" key="10">
    <source>
        <dbReference type="Proteomes" id="UP001383192"/>
    </source>
</evidence>
<evidence type="ECO:0000256" key="6">
    <source>
        <dbReference type="ARBA" id="ARBA00038503"/>
    </source>
</evidence>
<feature type="region of interest" description="Disordered" evidence="7">
    <location>
        <begin position="118"/>
        <end position="231"/>
    </location>
</feature>
<feature type="compositionally biased region" description="Polar residues" evidence="7">
    <location>
        <begin position="129"/>
        <end position="140"/>
    </location>
</feature>
<comment type="function">
    <text evidence="5">Involved in rRNA-processing and ribosome biogenesis.</text>
</comment>
<dbReference type="InterPro" id="IPR006984">
    <property type="entry name" value="Fcf1/UTP23"/>
</dbReference>
<comment type="subcellular location">
    <subcellularLocation>
        <location evidence="1">Nucleus</location>
        <location evidence="1">Nucleolus</location>
    </subcellularLocation>
</comment>
<feature type="domain" description="UTP23 sensor motif region" evidence="8">
    <location>
        <begin position="144"/>
        <end position="162"/>
    </location>
</feature>
<organism evidence="9 10">
    <name type="scientific">Paramarasmius palmivorus</name>
    <dbReference type="NCBI Taxonomy" id="297713"/>
    <lineage>
        <taxon>Eukaryota</taxon>
        <taxon>Fungi</taxon>
        <taxon>Dikarya</taxon>
        <taxon>Basidiomycota</taxon>
        <taxon>Agaricomycotina</taxon>
        <taxon>Agaricomycetes</taxon>
        <taxon>Agaricomycetidae</taxon>
        <taxon>Agaricales</taxon>
        <taxon>Marasmiineae</taxon>
        <taxon>Marasmiaceae</taxon>
        <taxon>Paramarasmius</taxon>
    </lineage>
</organism>
<dbReference type="GO" id="GO:0006364">
    <property type="term" value="P:rRNA processing"/>
    <property type="evidence" value="ECO:0007669"/>
    <property type="project" value="UniProtKB-KW"/>
</dbReference>
<dbReference type="Proteomes" id="UP001383192">
    <property type="component" value="Unassembled WGS sequence"/>
</dbReference>
<dbReference type="Gene3D" id="3.40.50.1010">
    <property type="entry name" value="5'-nuclease"/>
    <property type="match status" value="2"/>
</dbReference>
<comment type="similarity">
    <text evidence="6">Belongs to the UTP23/FCF1 family. UTP23 subfamily.</text>
</comment>
<feature type="compositionally biased region" description="Basic residues" evidence="7">
    <location>
        <begin position="211"/>
        <end position="220"/>
    </location>
</feature>
<comment type="caution">
    <text evidence="9">The sequence shown here is derived from an EMBL/GenBank/DDBJ whole genome shotgun (WGS) entry which is preliminary data.</text>
</comment>
<dbReference type="PANTHER" id="PTHR12416">
    <property type="entry name" value="RRNA-PROCESSING PROTEIN UTP23 HOMOLOG"/>
    <property type="match status" value="1"/>
</dbReference>
<gene>
    <name evidence="9" type="ORF">VNI00_001426</name>
</gene>
<evidence type="ECO:0000256" key="7">
    <source>
        <dbReference type="SAM" id="MobiDB-lite"/>
    </source>
</evidence>
<feature type="compositionally biased region" description="Basic and acidic residues" evidence="7">
    <location>
        <begin position="178"/>
        <end position="195"/>
    </location>
</feature>
<evidence type="ECO:0000256" key="1">
    <source>
        <dbReference type="ARBA" id="ARBA00004604"/>
    </source>
</evidence>
<evidence type="ECO:0000256" key="3">
    <source>
        <dbReference type="ARBA" id="ARBA00022552"/>
    </source>
</evidence>
<accession>A0AAW0E2C5</accession>
<dbReference type="Pfam" id="PF24779">
    <property type="entry name" value="UTP23_sensor"/>
    <property type="match status" value="1"/>
</dbReference>
<name>A0AAW0E2C5_9AGAR</name>
<keyword evidence="3" id="KW-0698">rRNA processing</keyword>
<evidence type="ECO:0000259" key="8">
    <source>
        <dbReference type="Pfam" id="PF24779"/>
    </source>
</evidence>
<keyword evidence="2" id="KW-0690">Ribosome biogenesis</keyword>